<evidence type="ECO:0000256" key="4">
    <source>
        <dbReference type="ARBA" id="ARBA00022723"/>
    </source>
</evidence>
<keyword evidence="3" id="KW-0819">tRNA processing</keyword>
<evidence type="ECO:0000313" key="10">
    <source>
        <dbReference type="Proteomes" id="UP000034076"/>
    </source>
</evidence>
<evidence type="ECO:0000313" key="9">
    <source>
        <dbReference type="EMBL" id="KKI49686.1"/>
    </source>
</evidence>
<keyword evidence="10" id="KW-1185">Reference proteome</keyword>
<keyword evidence="5" id="KW-0408">Iron</keyword>
<dbReference type="GO" id="GO:0046872">
    <property type="term" value="F:metal ion binding"/>
    <property type="evidence" value="ECO:0007669"/>
    <property type="project" value="UniProtKB-KW"/>
</dbReference>
<evidence type="ECO:0000256" key="7">
    <source>
        <dbReference type="ARBA" id="ARBA00048117"/>
    </source>
</evidence>
<dbReference type="InterPro" id="IPR000905">
    <property type="entry name" value="Gcp-like_dom"/>
</dbReference>
<dbReference type="InterPro" id="IPR043129">
    <property type="entry name" value="ATPase_NBD"/>
</dbReference>
<dbReference type="PRINTS" id="PR00789">
    <property type="entry name" value="OSIALOPTASE"/>
</dbReference>
<dbReference type="EC" id="2.3.1.234" evidence="1"/>
<protein>
    <recommendedName>
        <fullName evidence="1">N(6)-L-threonylcarbamoyladenine synthase</fullName>
        <ecNumber evidence="1">2.3.1.234</ecNumber>
    </recommendedName>
</protein>
<keyword evidence="6" id="KW-0012">Acyltransferase</keyword>
<dbReference type="GO" id="GO:0061711">
    <property type="term" value="F:tRNA N(6)-L-threonylcarbamoyladenine synthase activity"/>
    <property type="evidence" value="ECO:0007669"/>
    <property type="project" value="UniProtKB-EC"/>
</dbReference>
<evidence type="ECO:0000256" key="6">
    <source>
        <dbReference type="ARBA" id="ARBA00023315"/>
    </source>
</evidence>
<reference evidence="9 10" key="1">
    <citation type="submission" date="2015-04" db="EMBL/GenBank/DDBJ databases">
        <title>Draft genome sequence of bacteremic isolate Catabacter hongkongensis type strain HKU16T.</title>
        <authorList>
            <person name="Lau S.K."/>
            <person name="Teng J.L."/>
            <person name="Huang Y."/>
            <person name="Curreem S.O."/>
            <person name="Tsui S.K."/>
            <person name="Woo P.C."/>
        </authorList>
    </citation>
    <scope>NUCLEOTIDE SEQUENCE [LARGE SCALE GENOMIC DNA]</scope>
    <source>
        <strain evidence="9 10">HKU16</strain>
    </source>
</reference>
<dbReference type="InterPro" id="IPR017861">
    <property type="entry name" value="KAE1/TsaD"/>
</dbReference>
<evidence type="ECO:0000256" key="5">
    <source>
        <dbReference type="ARBA" id="ARBA00023004"/>
    </source>
</evidence>
<sequence>MNIFLGIDTSCYTTSVALADETQKIICNIKIPLEVAQGKKGLQQSQALFLHVRNLTEIFKENHFSSYGNIAGICVSEKPRPQEGSYMPVFLASTLAGTIAGSTAGADVLYATHQEGHLAAALIGKKAPERFLAAHVSGGTTELLDVVRKKDGFAIEIIGATKDIAAGQVIDRLAQKLGFPFPGGRHVEECARKSSNDLQFKCSADGCDMNFSGVEAQVMKAVEREAAPDICRSALLSIAKTLEKTLRAAREKTGVKNCLLFGGVMSNLLIREHISSKIEEVQFANVEYSADNAAGLAVLAAQKKGGTK</sequence>
<gene>
    <name evidence="9" type="ORF">CHK_2908</name>
</gene>
<dbReference type="PATRIC" id="fig|270498.16.peg.687"/>
<dbReference type="GO" id="GO:0008033">
    <property type="term" value="P:tRNA processing"/>
    <property type="evidence" value="ECO:0007669"/>
    <property type="project" value="UniProtKB-KW"/>
</dbReference>
<dbReference type="PANTHER" id="PTHR11735">
    <property type="entry name" value="TRNA N6-ADENOSINE THREONYLCARBAMOYLTRANSFERASE"/>
    <property type="match status" value="1"/>
</dbReference>
<comment type="catalytic activity">
    <reaction evidence="7">
        <text>L-threonylcarbamoyladenylate + adenosine(37) in tRNA = N(6)-L-threonylcarbamoyladenosine(37) in tRNA + AMP + H(+)</text>
        <dbReference type="Rhea" id="RHEA:37059"/>
        <dbReference type="Rhea" id="RHEA-COMP:10162"/>
        <dbReference type="Rhea" id="RHEA-COMP:10163"/>
        <dbReference type="ChEBI" id="CHEBI:15378"/>
        <dbReference type="ChEBI" id="CHEBI:73682"/>
        <dbReference type="ChEBI" id="CHEBI:74411"/>
        <dbReference type="ChEBI" id="CHEBI:74418"/>
        <dbReference type="ChEBI" id="CHEBI:456215"/>
        <dbReference type="EC" id="2.3.1.234"/>
    </reaction>
</comment>
<evidence type="ECO:0000256" key="3">
    <source>
        <dbReference type="ARBA" id="ARBA00022694"/>
    </source>
</evidence>
<evidence type="ECO:0000259" key="8">
    <source>
        <dbReference type="Pfam" id="PF00814"/>
    </source>
</evidence>
<feature type="domain" description="Gcp-like" evidence="8">
    <location>
        <begin position="57"/>
        <end position="296"/>
    </location>
</feature>
<dbReference type="PANTHER" id="PTHR11735:SF6">
    <property type="entry name" value="TRNA N6-ADENOSINE THREONYLCARBAMOYLTRANSFERASE, MITOCHONDRIAL"/>
    <property type="match status" value="1"/>
</dbReference>
<proteinExistence type="predicted"/>
<evidence type="ECO:0000256" key="2">
    <source>
        <dbReference type="ARBA" id="ARBA00022679"/>
    </source>
</evidence>
<evidence type="ECO:0000256" key="1">
    <source>
        <dbReference type="ARBA" id="ARBA00012156"/>
    </source>
</evidence>
<dbReference type="EMBL" id="LAYJ01000131">
    <property type="protein sequence ID" value="KKI49686.1"/>
    <property type="molecule type" value="Genomic_DNA"/>
</dbReference>
<dbReference type="RefSeq" id="WP_046444686.1">
    <property type="nucleotide sequence ID" value="NZ_LAYJ01000131.1"/>
</dbReference>
<keyword evidence="2" id="KW-0808">Transferase</keyword>
<keyword evidence="4" id="KW-0479">Metal-binding</keyword>
<dbReference type="Gene3D" id="3.30.420.40">
    <property type="match status" value="2"/>
</dbReference>
<comment type="caution">
    <text evidence="9">The sequence shown here is derived from an EMBL/GenBank/DDBJ whole genome shotgun (WGS) entry which is preliminary data.</text>
</comment>
<dbReference type="AlphaFoldDB" id="A0A0M2NFE6"/>
<dbReference type="SUPFAM" id="SSF53067">
    <property type="entry name" value="Actin-like ATPase domain"/>
    <property type="match status" value="1"/>
</dbReference>
<dbReference type="OrthoDB" id="1675500at2"/>
<dbReference type="STRING" id="270498.CHK_2908"/>
<organism evidence="9 10">
    <name type="scientific">Christensenella hongkongensis</name>
    <dbReference type="NCBI Taxonomy" id="270498"/>
    <lineage>
        <taxon>Bacteria</taxon>
        <taxon>Bacillati</taxon>
        <taxon>Bacillota</taxon>
        <taxon>Clostridia</taxon>
        <taxon>Christensenellales</taxon>
        <taxon>Christensenellaceae</taxon>
        <taxon>Christensenella</taxon>
    </lineage>
</organism>
<dbReference type="Proteomes" id="UP000034076">
    <property type="component" value="Unassembled WGS sequence"/>
</dbReference>
<dbReference type="Pfam" id="PF00814">
    <property type="entry name" value="TsaD"/>
    <property type="match status" value="1"/>
</dbReference>
<accession>A0A0M2NFE6</accession>
<name>A0A0M2NFE6_9FIRM</name>